<dbReference type="PROSITE" id="PS50850">
    <property type="entry name" value="MFS"/>
    <property type="match status" value="1"/>
</dbReference>
<feature type="transmembrane region" description="Helical" evidence="4">
    <location>
        <begin position="399"/>
        <end position="420"/>
    </location>
</feature>
<dbReference type="InterPro" id="IPR050327">
    <property type="entry name" value="Proton-linked_MCT"/>
</dbReference>
<dbReference type="Pfam" id="PF07690">
    <property type="entry name" value="MFS_1"/>
    <property type="match status" value="1"/>
</dbReference>
<dbReference type="Proteomes" id="UP001430848">
    <property type="component" value="Unassembled WGS sequence"/>
</dbReference>
<feature type="transmembrane region" description="Helical" evidence="4">
    <location>
        <begin position="367"/>
        <end position="393"/>
    </location>
</feature>
<feature type="transmembrane region" description="Helical" evidence="4">
    <location>
        <begin position="335"/>
        <end position="355"/>
    </location>
</feature>
<comment type="similarity">
    <text evidence="2">Belongs to the major facilitator superfamily. Monocarboxylate porter (TC 2.A.1.13) family.</text>
</comment>
<feature type="transmembrane region" description="Helical" evidence="4">
    <location>
        <begin position="280"/>
        <end position="299"/>
    </location>
</feature>
<evidence type="ECO:0000256" key="2">
    <source>
        <dbReference type="ARBA" id="ARBA00006727"/>
    </source>
</evidence>
<dbReference type="PANTHER" id="PTHR11360">
    <property type="entry name" value="MONOCARBOXYLATE TRANSPORTER"/>
    <property type="match status" value="1"/>
</dbReference>
<dbReference type="SUPFAM" id="SSF103473">
    <property type="entry name" value="MFS general substrate transporter"/>
    <property type="match status" value="1"/>
</dbReference>
<sequence>MLDIPHQTADGASEGDERAPLIPTAPRQDVPPPAFAEGGRRGWLTVLGAFGVQFSTFGYATSYGVYETYYSETLLKNHTLSEIAWIGSIQTWALLSTSIVSGPLADRFGLQVILWPGTAVYVLAVLMVSFCAEYWQFLLCQGFLLGTSAGMIFVPCVSAVAHHFHRKRGLAMALASVGSPLGGIVFPLLLGKLLHGTDIGFRWSQRIVAVLVLAVLLGCTCFHSKSDAGRRSGPFILLSAFRIPAYTLQVCAMVFLFLGVFTPYVFVAEYGVRHGMPRELATYMFAIMNALSLIGRTLGGAASLRLGPFNVMVLAAFLASISLFSWLGITSTPALVVFAAAYGAESGVLIGIMIATLGHSAPHPSQIATFVGMASAIMGTAALTGAPIAGALITPDGNYSRAILFSATVMTIGALFFLAARLAQSRKQLIV</sequence>
<feature type="transmembrane region" description="Helical" evidence="4">
    <location>
        <begin position="143"/>
        <end position="162"/>
    </location>
</feature>
<reference evidence="6 7" key="1">
    <citation type="submission" date="2024-02" db="EMBL/GenBank/DDBJ databases">
        <title>De novo assembly and annotation of 12 fungi associated with fruit tree decline syndrome in Ontario, Canada.</title>
        <authorList>
            <person name="Sulman M."/>
            <person name="Ellouze W."/>
            <person name="Ilyukhin E."/>
        </authorList>
    </citation>
    <scope>NUCLEOTIDE SEQUENCE [LARGE SCALE GENOMIC DNA]</scope>
    <source>
        <strain evidence="6 7">M169</strain>
    </source>
</reference>
<feature type="transmembrane region" description="Helical" evidence="4">
    <location>
        <begin position="43"/>
        <end position="63"/>
    </location>
</feature>
<evidence type="ECO:0000313" key="6">
    <source>
        <dbReference type="EMBL" id="KAK7726218.1"/>
    </source>
</evidence>
<feature type="transmembrane region" description="Helical" evidence="4">
    <location>
        <begin position="311"/>
        <end position="329"/>
    </location>
</feature>
<dbReference type="Gene3D" id="1.20.1250.20">
    <property type="entry name" value="MFS general substrate transporter like domains"/>
    <property type="match status" value="2"/>
</dbReference>
<keyword evidence="4" id="KW-0812">Transmembrane</keyword>
<evidence type="ECO:0000313" key="7">
    <source>
        <dbReference type="Proteomes" id="UP001430848"/>
    </source>
</evidence>
<keyword evidence="7" id="KW-1185">Reference proteome</keyword>
<dbReference type="InterPro" id="IPR036259">
    <property type="entry name" value="MFS_trans_sf"/>
</dbReference>
<keyword evidence="4" id="KW-0472">Membrane</keyword>
<name>A0ABR1P4P7_DIAER</name>
<dbReference type="EMBL" id="JAKNSF020000044">
    <property type="protein sequence ID" value="KAK7726218.1"/>
    <property type="molecule type" value="Genomic_DNA"/>
</dbReference>
<feature type="region of interest" description="Disordered" evidence="3">
    <location>
        <begin position="1"/>
        <end position="33"/>
    </location>
</feature>
<dbReference type="PANTHER" id="PTHR11360:SF281">
    <property type="entry name" value="ASPYRIDONES EFFLUX PROTEIN APDF-RELATED"/>
    <property type="match status" value="1"/>
</dbReference>
<evidence type="ECO:0000256" key="1">
    <source>
        <dbReference type="ARBA" id="ARBA00004141"/>
    </source>
</evidence>
<proteinExistence type="inferred from homology"/>
<protein>
    <recommendedName>
        <fullName evidence="5">Major facilitator superfamily (MFS) profile domain-containing protein</fullName>
    </recommendedName>
</protein>
<comment type="caution">
    <text evidence="6">The sequence shown here is derived from an EMBL/GenBank/DDBJ whole genome shotgun (WGS) entry which is preliminary data.</text>
</comment>
<feature type="transmembrane region" description="Helical" evidence="4">
    <location>
        <begin position="112"/>
        <end position="137"/>
    </location>
</feature>
<feature type="transmembrane region" description="Helical" evidence="4">
    <location>
        <begin position="243"/>
        <end position="268"/>
    </location>
</feature>
<organism evidence="6 7">
    <name type="scientific">Diaporthe eres</name>
    <name type="common">Phomopsis oblonga</name>
    <dbReference type="NCBI Taxonomy" id="83184"/>
    <lineage>
        <taxon>Eukaryota</taxon>
        <taxon>Fungi</taxon>
        <taxon>Dikarya</taxon>
        <taxon>Ascomycota</taxon>
        <taxon>Pezizomycotina</taxon>
        <taxon>Sordariomycetes</taxon>
        <taxon>Sordariomycetidae</taxon>
        <taxon>Diaporthales</taxon>
        <taxon>Diaporthaceae</taxon>
        <taxon>Diaporthe</taxon>
        <taxon>Diaporthe eres species complex</taxon>
    </lineage>
</organism>
<feature type="domain" description="Major facilitator superfamily (MFS) profile" evidence="5">
    <location>
        <begin position="44"/>
        <end position="425"/>
    </location>
</feature>
<feature type="transmembrane region" description="Helical" evidence="4">
    <location>
        <begin position="169"/>
        <end position="191"/>
    </location>
</feature>
<gene>
    <name evidence="6" type="ORF">SLS63_007732</name>
</gene>
<evidence type="ECO:0000256" key="4">
    <source>
        <dbReference type="SAM" id="Phobius"/>
    </source>
</evidence>
<accession>A0ABR1P4P7</accession>
<feature type="transmembrane region" description="Helical" evidence="4">
    <location>
        <begin position="203"/>
        <end position="222"/>
    </location>
</feature>
<comment type="subcellular location">
    <subcellularLocation>
        <location evidence="1">Membrane</location>
        <topology evidence="1">Multi-pass membrane protein</topology>
    </subcellularLocation>
</comment>
<evidence type="ECO:0000256" key="3">
    <source>
        <dbReference type="SAM" id="MobiDB-lite"/>
    </source>
</evidence>
<dbReference type="InterPro" id="IPR011701">
    <property type="entry name" value="MFS"/>
</dbReference>
<keyword evidence="4" id="KW-1133">Transmembrane helix</keyword>
<dbReference type="InterPro" id="IPR020846">
    <property type="entry name" value="MFS_dom"/>
</dbReference>
<evidence type="ECO:0000259" key="5">
    <source>
        <dbReference type="PROSITE" id="PS50850"/>
    </source>
</evidence>